<gene>
    <name evidence="9" type="ORF">BWQ96_09397</name>
</gene>
<dbReference type="InterPro" id="IPR024145">
    <property type="entry name" value="His_deAcase_SAP30/SAP30L"/>
</dbReference>
<evidence type="ECO:0000256" key="5">
    <source>
        <dbReference type="ARBA" id="ARBA00023163"/>
    </source>
</evidence>
<dbReference type="Proteomes" id="UP000247409">
    <property type="component" value="Unassembled WGS sequence"/>
</dbReference>
<reference evidence="9 10" key="1">
    <citation type="journal article" date="2018" name="Mol. Biol. Evol.">
        <title>Analysis of the draft genome of the red seaweed Gracilariopsis chorda provides insights into genome size evolution in Rhodophyta.</title>
        <authorList>
            <person name="Lee J."/>
            <person name="Yang E.C."/>
            <person name="Graf L."/>
            <person name="Yang J.H."/>
            <person name="Qiu H."/>
            <person name="Zel Zion U."/>
            <person name="Chan C.X."/>
            <person name="Stephens T.G."/>
            <person name="Weber A.P.M."/>
            <person name="Boo G.H."/>
            <person name="Boo S.M."/>
            <person name="Kim K.M."/>
            <person name="Shin Y."/>
            <person name="Jung M."/>
            <person name="Lee S.J."/>
            <person name="Yim H.S."/>
            <person name="Lee J.H."/>
            <person name="Bhattacharya D."/>
            <person name="Yoon H.S."/>
        </authorList>
    </citation>
    <scope>NUCLEOTIDE SEQUENCE [LARGE SCALE GENOMIC DNA]</scope>
    <source>
        <strain evidence="9 10">SKKU-2015</strain>
        <tissue evidence="9">Whole body</tissue>
    </source>
</reference>
<dbReference type="AlphaFoldDB" id="A0A2V3IFP8"/>
<sequence>MTASKRAAAKLAAKPLSDSKLSLKTYVDLSKLRKASLKRYKKHFKLDVKADSKSELLEAVGRHFAQMPVREVDVARDFHSFWRLRAGRRVAVPSPQNASDLTPSNRANTSAAAAAVVVDSNACSARRPRVGANAAATSAAAAATTVTTTAAASAAR</sequence>
<keyword evidence="3" id="KW-0678">Repressor</keyword>
<keyword evidence="4" id="KW-0805">Transcription regulation</keyword>
<dbReference type="GO" id="GO:0000118">
    <property type="term" value="C:histone deacetylase complex"/>
    <property type="evidence" value="ECO:0007669"/>
    <property type="project" value="TreeGrafter"/>
</dbReference>
<evidence type="ECO:0000256" key="1">
    <source>
        <dbReference type="ARBA" id="ARBA00004123"/>
    </source>
</evidence>
<evidence type="ECO:0000313" key="10">
    <source>
        <dbReference type="Proteomes" id="UP000247409"/>
    </source>
</evidence>
<dbReference type="GO" id="GO:0003712">
    <property type="term" value="F:transcription coregulator activity"/>
    <property type="evidence" value="ECO:0007669"/>
    <property type="project" value="TreeGrafter"/>
</dbReference>
<evidence type="ECO:0000259" key="8">
    <source>
        <dbReference type="Pfam" id="PF13867"/>
    </source>
</evidence>
<comment type="caution">
    <text evidence="9">The sequence shown here is derived from an EMBL/GenBank/DDBJ whole genome shotgun (WGS) entry which is preliminary data.</text>
</comment>
<dbReference type="GO" id="GO:0006355">
    <property type="term" value="P:regulation of DNA-templated transcription"/>
    <property type="evidence" value="ECO:0007669"/>
    <property type="project" value="TreeGrafter"/>
</dbReference>
<accession>A0A2V3IFP8</accession>
<evidence type="ECO:0000256" key="6">
    <source>
        <dbReference type="ARBA" id="ARBA00023242"/>
    </source>
</evidence>
<dbReference type="EMBL" id="NBIV01000252">
    <property type="protein sequence ID" value="PXF40904.1"/>
    <property type="molecule type" value="Genomic_DNA"/>
</dbReference>
<feature type="region of interest" description="Disordered" evidence="7">
    <location>
        <begin position="128"/>
        <end position="156"/>
    </location>
</feature>
<dbReference type="InterPro" id="IPR025718">
    <property type="entry name" value="SAP30_Sin3-bd"/>
</dbReference>
<comment type="similarity">
    <text evidence="2">Belongs to the SAP30 family.</text>
</comment>
<protein>
    <submittedName>
        <fullName evidence="9">Histone deacetylase complex subunit SAP30</fullName>
    </submittedName>
</protein>
<dbReference type="PANTHER" id="PTHR13286">
    <property type="entry name" value="SAP30"/>
    <property type="match status" value="1"/>
</dbReference>
<feature type="domain" description="Histone deacetylase complex subunit SAP30 Sin3 binding" evidence="8">
    <location>
        <begin position="32"/>
        <end position="78"/>
    </location>
</feature>
<proteinExistence type="inferred from homology"/>
<dbReference type="Pfam" id="PF13867">
    <property type="entry name" value="SAP30_Sin3_bdg"/>
    <property type="match status" value="1"/>
</dbReference>
<dbReference type="Gene3D" id="6.10.160.20">
    <property type="match status" value="1"/>
</dbReference>
<name>A0A2V3IFP8_9FLOR</name>
<keyword evidence="5" id="KW-0804">Transcription</keyword>
<keyword evidence="6" id="KW-0539">Nucleus</keyword>
<organism evidence="9 10">
    <name type="scientific">Gracilariopsis chorda</name>
    <dbReference type="NCBI Taxonomy" id="448386"/>
    <lineage>
        <taxon>Eukaryota</taxon>
        <taxon>Rhodophyta</taxon>
        <taxon>Florideophyceae</taxon>
        <taxon>Rhodymeniophycidae</taxon>
        <taxon>Gracilariales</taxon>
        <taxon>Gracilariaceae</taxon>
        <taxon>Gracilariopsis</taxon>
    </lineage>
</organism>
<evidence type="ECO:0000256" key="7">
    <source>
        <dbReference type="SAM" id="MobiDB-lite"/>
    </source>
</evidence>
<evidence type="ECO:0000313" key="9">
    <source>
        <dbReference type="EMBL" id="PXF40904.1"/>
    </source>
</evidence>
<feature type="compositionally biased region" description="Low complexity" evidence="7">
    <location>
        <begin position="132"/>
        <end position="156"/>
    </location>
</feature>
<dbReference type="InterPro" id="IPR038291">
    <property type="entry name" value="SAP30_C_sf"/>
</dbReference>
<dbReference type="OrthoDB" id="510958at2759"/>
<evidence type="ECO:0000256" key="2">
    <source>
        <dbReference type="ARBA" id="ARBA00006283"/>
    </source>
</evidence>
<evidence type="ECO:0000256" key="3">
    <source>
        <dbReference type="ARBA" id="ARBA00022491"/>
    </source>
</evidence>
<comment type="subcellular location">
    <subcellularLocation>
        <location evidence="1">Nucleus</location>
    </subcellularLocation>
</comment>
<evidence type="ECO:0000256" key="4">
    <source>
        <dbReference type="ARBA" id="ARBA00023015"/>
    </source>
</evidence>
<dbReference type="PANTHER" id="PTHR13286:SF6">
    <property type="entry name" value="HISTONE DEACETYLASE COMPLEX SUBUNIT SAP30L-RELATED"/>
    <property type="match status" value="1"/>
</dbReference>
<keyword evidence="10" id="KW-1185">Reference proteome</keyword>